<dbReference type="PANTHER" id="PTHR13068:SF223">
    <property type="entry name" value="MITOCHONDRIAL TRANSCRIPTION TERMINATION FACTOR FAMILY PROTEIN"/>
    <property type="match status" value="1"/>
</dbReference>
<evidence type="ECO:0000313" key="5">
    <source>
        <dbReference type="Proteomes" id="UP000257109"/>
    </source>
</evidence>
<evidence type="ECO:0000256" key="1">
    <source>
        <dbReference type="ARBA" id="ARBA00007692"/>
    </source>
</evidence>
<dbReference type="FunFam" id="1.25.70.10:FF:000026">
    <property type="entry name" value="Mitochondrial transcription termination factor family protein"/>
    <property type="match status" value="1"/>
</dbReference>
<dbReference type="AlphaFoldDB" id="A0A371HQQ7"/>
<keyword evidence="2" id="KW-0805">Transcription regulation</keyword>
<keyword evidence="5" id="KW-1185">Reference proteome</keyword>
<feature type="non-terminal residue" evidence="4">
    <location>
        <position position="1"/>
    </location>
</feature>
<dbReference type="STRING" id="157652.A0A371HQQ7"/>
<organism evidence="4 5">
    <name type="scientific">Mucuna pruriens</name>
    <name type="common">Velvet bean</name>
    <name type="synonym">Dolichos pruriens</name>
    <dbReference type="NCBI Taxonomy" id="157652"/>
    <lineage>
        <taxon>Eukaryota</taxon>
        <taxon>Viridiplantae</taxon>
        <taxon>Streptophyta</taxon>
        <taxon>Embryophyta</taxon>
        <taxon>Tracheophyta</taxon>
        <taxon>Spermatophyta</taxon>
        <taxon>Magnoliopsida</taxon>
        <taxon>eudicotyledons</taxon>
        <taxon>Gunneridae</taxon>
        <taxon>Pentapetalae</taxon>
        <taxon>rosids</taxon>
        <taxon>fabids</taxon>
        <taxon>Fabales</taxon>
        <taxon>Fabaceae</taxon>
        <taxon>Papilionoideae</taxon>
        <taxon>50 kb inversion clade</taxon>
        <taxon>NPAAA clade</taxon>
        <taxon>indigoferoid/millettioid clade</taxon>
        <taxon>Phaseoleae</taxon>
        <taxon>Mucuna</taxon>
    </lineage>
</organism>
<dbReference type="GO" id="GO:0003676">
    <property type="term" value="F:nucleic acid binding"/>
    <property type="evidence" value="ECO:0007669"/>
    <property type="project" value="InterPro"/>
</dbReference>
<name>A0A371HQQ7_MUCPR</name>
<reference evidence="4" key="1">
    <citation type="submission" date="2018-05" db="EMBL/GenBank/DDBJ databases">
        <title>Draft genome of Mucuna pruriens seed.</title>
        <authorList>
            <person name="Nnadi N.E."/>
            <person name="Vos R."/>
            <person name="Hasami M.H."/>
            <person name="Devisetty U.K."/>
            <person name="Aguiy J.C."/>
        </authorList>
    </citation>
    <scope>NUCLEOTIDE SEQUENCE [LARGE SCALE GENOMIC DNA]</scope>
    <source>
        <strain evidence="4">JCA_2017</strain>
    </source>
</reference>
<evidence type="ECO:0000256" key="2">
    <source>
        <dbReference type="ARBA" id="ARBA00022472"/>
    </source>
</evidence>
<comment type="caution">
    <text evidence="4">The sequence shown here is derived from an EMBL/GenBank/DDBJ whole genome shotgun (WGS) entry which is preliminary data.</text>
</comment>
<gene>
    <name evidence="4" type="ORF">CR513_11087</name>
</gene>
<dbReference type="Gene3D" id="1.25.70.10">
    <property type="entry name" value="Transcription termination factor 3, mitochondrial"/>
    <property type="match status" value="1"/>
</dbReference>
<accession>A0A371HQQ7</accession>
<protein>
    <recommendedName>
        <fullName evidence="6">Transcription termination factor MTERF9, chloroplastic</fullName>
    </recommendedName>
</protein>
<dbReference type="GO" id="GO:0006353">
    <property type="term" value="P:DNA-templated transcription termination"/>
    <property type="evidence" value="ECO:0007669"/>
    <property type="project" value="UniProtKB-KW"/>
</dbReference>
<dbReference type="OrthoDB" id="637682at2759"/>
<keyword evidence="3" id="KW-0809">Transit peptide</keyword>
<dbReference type="InterPro" id="IPR003690">
    <property type="entry name" value="MTERF"/>
</dbReference>
<evidence type="ECO:0008006" key="6">
    <source>
        <dbReference type="Google" id="ProtNLM"/>
    </source>
</evidence>
<sequence length="409" mass="46656">MLRFLPTGSNIFQFFPRAAVIKSLRVFTSATCLTNGLAQTKVEVEDDRNKWSDATELLSKWGCSDDDLVRIFSRCPSLRNADPTQVQSKLCLLSDLGLCASELVRIVNCRPRFFRSPNNCLLEERIAHLTSLFESKEVLQKAIVRNPSLLLSEGRYNIKATVELYEKMGVKKGDLIQMLLLRPTVISRTSFDAEKLEYLSKTGLTKDSKMYKYVVTLIGISRMETIRDKVANFARFGFSEEEIFGLVGRSPNVLTLSTDKVQRNMTFILGTMKLDAKMVLQQPHLLYANVDTVLKPRVLLALKMQDMDSELQITVPTMVSSLRMPEQRFLRLFVKCHREDVANELMEFYKRTKELKRLGESSKKYIATLSLDELDLEAKVITPSLDELDFKAMLFTDDGQGNDEIETVK</sequence>
<dbReference type="PANTHER" id="PTHR13068">
    <property type="entry name" value="CGI-12 PROTEIN-RELATED"/>
    <property type="match status" value="1"/>
</dbReference>
<proteinExistence type="inferred from homology"/>
<dbReference type="EMBL" id="QJKJ01001945">
    <property type="protein sequence ID" value="RDY05107.1"/>
    <property type="molecule type" value="Genomic_DNA"/>
</dbReference>
<keyword evidence="2" id="KW-0806">Transcription termination</keyword>
<evidence type="ECO:0000313" key="4">
    <source>
        <dbReference type="EMBL" id="RDY05107.1"/>
    </source>
</evidence>
<comment type="similarity">
    <text evidence="1">Belongs to the mTERF family.</text>
</comment>
<dbReference type="SMART" id="SM00733">
    <property type="entry name" value="Mterf"/>
    <property type="match status" value="5"/>
</dbReference>
<keyword evidence="2" id="KW-0804">Transcription</keyword>
<dbReference type="InterPro" id="IPR038538">
    <property type="entry name" value="MTERF_sf"/>
</dbReference>
<dbReference type="Proteomes" id="UP000257109">
    <property type="component" value="Unassembled WGS sequence"/>
</dbReference>
<dbReference type="Pfam" id="PF02536">
    <property type="entry name" value="mTERF"/>
    <property type="match status" value="1"/>
</dbReference>
<evidence type="ECO:0000256" key="3">
    <source>
        <dbReference type="ARBA" id="ARBA00022946"/>
    </source>
</evidence>